<accession>A0AAN7J4R9</accession>
<protein>
    <recommendedName>
        <fullName evidence="6">NAC domain-containing protein</fullName>
    </recommendedName>
</protein>
<evidence type="ECO:0000313" key="8">
    <source>
        <dbReference type="Proteomes" id="UP001324115"/>
    </source>
</evidence>
<comment type="caution">
    <text evidence="7">The sequence shown here is derived from an EMBL/GenBank/DDBJ whole genome shotgun (WGS) entry which is preliminary data.</text>
</comment>
<dbReference type="AlphaFoldDB" id="A0AAN7J4R9"/>
<evidence type="ECO:0000256" key="1">
    <source>
        <dbReference type="ARBA" id="ARBA00004123"/>
    </source>
</evidence>
<evidence type="ECO:0000256" key="4">
    <source>
        <dbReference type="ARBA" id="ARBA00023163"/>
    </source>
</evidence>
<keyword evidence="8" id="KW-1185">Reference proteome</keyword>
<dbReference type="EMBL" id="JAXUIC010000003">
    <property type="protein sequence ID" value="KAK4597941.1"/>
    <property type="molecule type" value="Genomic_DNA"/>
</dbReference>
<reference evidence="7 8" key="1">
    <citation type="journal article" date="2023" name="G3 (Bethesda)">
        <title>A haplotype-resolved chromosome-scale genome for Quercus rubra L. provides insights into the genetics of adaptive traits for red oak species.</title>
        <authorList>
            <person name="Kapoor B."/>
            <person name="Jenkins J."/>
            <person name="Schmutz J."/>
            <person name="Zhebentyayeva T."/>
            <person name="Kuelheim C."/>
            <person name="Coggeshall M."/>
            <person name="Heim C."/>
            <person name="Lasky J.R."/>
            <person name="Leites L."/>
            <person name="Islam-Faridi N."/>
            <person name="Romero-Severson J."/>
            <person name="DeLeo V.L."/>
            <person name="Lucas S.M."/>
            <person name="Lazic D."/>
            <person name="Gailing O."/>
            <person name="Carlson J."/>
            <person name="Staton M."/>
        </authorList>
    </citation>
    <scope>NUCLEOTIDE SEQUENCE [LARGE SCALE GENOMIC DNA]</scope>
    <source>
        <strain evidence="7">Pseudo-F2</strain>
    </source>
</reference>
<dbReference type="InterPro" id="IPR036093">
    <property type="entry name" value="NAC_dom_sf"/>
</dbReference>
<organism evidence="7 8">
    <name type="scientific">Quercus rubra</name>
    <name type="common">Northern red oak</name>
    <name type="synonym">Quercus borealis</name>
    <dbReference type="NCBI Taxonomy" id="3512"/>
    <lineage>
        <taxon>Eukaryota</taxon>
        <taxon>Viridiplantae</taxon>
        <taxon>Streptophyta</taxon>
        <taxon>Embryophyta</taxon>
        <taxon>Tracheophyta</taxon>
        <taxon>Spermatophyta</taxon>
        <taxon>Magnoliopsida</taxon>
        <taxon>eudicotyledons</taxon>
        <taxon>Gunneridae</taxon>
        <taxon>Pentapetalae</taxon>
        <taxon>rosids</taxon>
        <taxon>fabids</taxon>
        <taxon>Fagales</taxon>
        <taxon>Fagaceae</taxon>
        <taxon>Quercus</taxon>
    </lineage>
</organism>
<evidence type="ECO:0000256" key="3">
    <source>
        <dbReference type="ARBA" id="ARBA00023125"/>
    </source>
</evidence>
<dbReference type="InterPro" id="IPR003441">
    <property type="entry name" value="NAC-dom"/>
</dbReference>
<keyword evidence="2" id="KW-0805">Transcription regulation</keyword>
<evidence type="ECO:0000313" key="7">
    <source>
        <dbReference type="EMBL" id="KAK4597941.1"/>
    </source>
</evidence>
<gene>
    <name evidence="7" type="ORF">RGQ29_015456</name>
</gene>
<dbReference type="Pfam" id="PF02365">
    <property type="entry name" value="NAM"/>
    <property type="match status" value="1"/>
</dbReference>
<keyword evidence="3" id="KW-0238">DNA-binding</keyword>
<dbReference type="GO" id="GO:0005634">
    <property type="term" value="C:nucleus"/>
    <property type="evidence" value="ECO:0007669"/>
    <property type="project" value="UniProtKB-SubCell"/>
</dbReference>
<dbReference type="Proteomes" id="UP001324115">
    <property type="component" value="Unassembled WGS sequence"/>
</dbReference>
<evidence type="ECO:0000256" key="5">
    <source>
        <dbReference type="ARBA" id="ARBA00023242"/>
    </source>
</evidence>
<keyword evidence="4" id="KW-0804">Transcription</keyword>
<dbReference type="GO" id="GO:0003677">
    <property type="term" value="F:DNA binding"/>
    <property type="evidence" value="ECO:0007669"/>
    <property type="project" value="UniProtKB-KW"/>
</dbReference>
<dbReference type="PROSITE" id="PS51005">
    <property type="entry name" value="NAC"/>
    <property type="match status" value="1"/>
</dbReference>
<proteinExistence type="predicted"/>
<dbReference type="Gene3D" id="2.170.150.80">
    <property type="entry name" value="NAC domain"/>
    <property type="match status" value="1"/>
</dbReference>
<name>A0AAN7J4R9_QUERU</name>
<feature type="domain" description="NAC" evidence="6">
    <location>
        <begin position="1"/>
        <end position="156"/>
    </location>
</feature>
<keyword evidence="5" id="KW-0539">Nucleus</keyword>
<comment type="subcellular location">
    <subcellularLocation>
        <location evidence="1">Nucleus</location>
    </subcellularLocation>
</comment>
<dbReference type="PANTHER" id="PTHR31989">
    <property type="entry name" value="NAC DOMAIN-CONTAINING PROTEIN 82-RELATED"/>
    <property type="match status" value="1"/>
</dbReference>
<evidence type="ECO:0000259" key="6">
    <source>
        <dbReference type="PROSITE" id="PS51005"/>
    </source>
</evidence>
<dbReference type="GO" id="GO:0006355">
    <property type="term" value="P:regulation of DNA-templated transcription"/>
    <property type="evidence" value="ECO:0007669"/>
    <property type="project" value="InterPro"/>
</dbReference>
<evidence type="ECO:0000256" key="2">
    <source>
        <dbReference type="ARBA" id="ARBA00023015"/>
    </source>
</evidence>
<dbReference type="SUPFAM" id="SSF101941">
    <property type="entry name" value="NAC domain"/>
    <property type="match status" value="1"/>
</dbReference>
<sequence length="426" mass="47553">MSVGFRFDPKDEELITILNSKVDGTEHRRLNRCVVNDCEVYGKIPPWEIYDSHSYYHLCTFERKLYVFTNLKISGNRVCRAASCGTWLEKSKPKRIHDSKGDLIGIDRMLSFKAKDVGSGKFNKTNWIMHEFSLAGKTAVQGSASLNTVLCVIYKQNKGSVCEEANGTTAMMSLDEHEEAPTQEHTKIRLQMPSCEKLLAWNIADQQNKGSVCEEAKGRGFKRCFYSTAAAAEEASSFNTIAVISHEQVDAQAQEHRKRLRLEPEMPSLDAGADDDEFAGWTADLPSPDEALSQIFSDQPPMVEVCHQSNSDLALDADIDKELDAWMANLPPLDEALSQIFSDLPPMVEVCHQSNSDHVLDADIDEDFDAWIANLTPPDEALTQIFSDLPLLVEVCSQSKSDPVVDADTDELLAAWFADPTSRMKH</sequence>